<dbReference type="Gramene" id="scaffold_801051.1">
    <property type="protein sequence ID" value="scaffold_801051.1"/>
    <property type="gene ID" value="scaffold_801051.1"/>
</dbReference>
<keyword evidence="2" id="KW-1185">Reference proteome</keyword>
<name>D7MKD5_ARALL</name>
<protein>
    <submittedName>
        <fullName evidence="1">Predicted protein</fullName>
    </submittedName>
</protein>
<gene>
    <name evidence="1" type="ORF">ARALYDRAFT_917651</name>
</gene>
<dbReference type="EMBL" id="GL348720">
    <property type="protein sequence ID" value="EFH40107.1"/>
    <property type="molecule type" value="Genomic_DNA"/>
</dbReference>
<reference evidence="2" key="1">
    <citation type="journal article" date="2011" name="Nat. Genet.">
        <title>The Arabidopsis lyrata genome sequence and the basis of rapid genome size change.</title>
        <authorList>
            <person name="Hu T.T."/>
            <person name="Pattyn P."/>
            <person name="Bakker E.G."/>
            <person name="Cao J."/>
            <person name="Cheng J.-F."/>
            <person name="Clark R.M."/>
            <person name="Fahlgren N."/>
            <person name="Fawcett J.A."/>
            <person name="Grimwood J."/>
            <person name="Gundlach H."/>
            <person name="Haberer G."/>
            <person name="Hollister J.D."/>
            <person name="Ossowski S."/>
            <person name="Ottilar R.P."/>
            <person name="Salamov A.A."/>
            <person name="Schneeberger K."/>
            <person name="Spannagl M."/>
            <person name="Wang X."/>
            <person name="Yang L."/>
            <person name="Nasrallah M.E."/>
            <person name="Bergelson J."/>
            <person name="Carrington J.C."/>
            <person name="Gaut B.S."/>
            <person name="Schmutz J."/>
            <person name="Mayer K.F.X."/>
            <person name="Van de Peer Y."/>
            <person name="Grigoriev I.V."/>
            <person name="Nordborg M."/>
            <person name="Weigel D."/>
            <person name="Guo Y.-L."/>
        </authorList>
    </citation>
    <scope>NUCLEOTIDE SEQUENCE [LARGE SCALE GENOMIC DNA]</scope>
    <source>
        <strain evidence="2">cv. MN47</strain>
    </source>
</reference>
<proteinExistence type="predicted"/>
<dbReference type="Proteomes" id="UP000008694">
    <property type="component" value="Unassembled WGS sequence"/>
</dbReference>
<sequence>MPRLYARGDSLGNSRTALGEVSGFGVEKNDEVRGVFIVWVGRWDKHEVDGWA</sequence>
<dbReference type="HOGENOM" id="CLU_3089967_0_0_1"/>
<organism evidence="2">
    <name type="scientific">Arabidopsis lyrata subsp. lyrata</name>
    <name type="common">Lyre-leaved rock-cress</name>
    <dbReference type="NCBI Taxonomy" id="81972"/>
    <lineage>
        <taxon>Eukaryota</taxon>
        <taxon>Viridiplantae</taxon>
        <taxon>Streptophyta</taxon>
        <taxon>Embryophyta</taxon>
        <taxon>Tracheophyta</taxon>
        <taxon>Spermatophyta</taxon>
        <taxon>Magnoliopsida</taxon>
        <taxon>eudicotyledons</taxon>
        <taxon>Gunneridae</taxon>
        <taxon>Pentapetalae</taxon>
        <taxon>rosids</taxon>
        <taxon>malvids</taxon>
        <taxon>Brassicales</taxon>
        <taxon>Brassicaceae</taxon>
        <taxon>Camelineae</taxon>
        <taxon>Arabidopsis</taxon>
    </lineage>
</organism>
<evidence type="ECO:0000313" key="1">
    <source>
        <dbReference type="EMBL" id="EFH40107.1"/>
    </source>
</evidence>
<accession>D7MKD5</accession>
<evidence type="ECO:0000313" key="2">
    <source>
        <dbReference type="Proteomes" id="UP000008694"/>
    </source>
</evidence>
<dbReference type="AlphaFoldDB" id="D7MKD5"/>